<keyword evidence="2" id="KW-0732">Signal</keyword>
<feature type="signal peptide" evidence="2">
    <location>
        <begin position="1"/>
        <end position="18"/>
    </location>
</feature>
<evidence type="ECO:0000313" key="3">
    <source>
        <dbReference type="EMBL" id="VDM24402.1"/>
    </source>
</evidence>
<reference evidence="5" key="1">
    <citation type="submission" date="2016-06" db="UniProtKB">
        <authorList>
            <consortium name="WormBaseParasite"/>
        </authorList>
    </citation>
    <scope>IDENTIFICATION</scope>
</reference>
<name>A0A183TWB5_TOXCA</name>
<accession>A0A183TWB5</accession>
<feature type="chain" id="PRO_5044552860" evidence="2">
    <location>
        <begin position="19"/>
        <end position="355"/>
    </location>
</feature>
<dbReference type="EMBL" id="UYWY01000258">
    <property type="protein sequence ID" value="VDM24402.1"/>
    <property type="molecule type" value="Genomic_DNA"/>
</dbReference>
<dbReference type="AlphaFoldDB" id="A0A183TWB5"/>
<evidence type="ECO:0000313" key="4">
    <source>
        <dbReference type="Proteomes" id="UP000050794"/>
    </source>
</evidence>
<keyword evidence="4" id="KW-1185">Reference proteome</keyword>
<dbReference type="WBParaSite" id="TCNE_0000053401-mRNA-1">
    <property type="protein sequence ID" value="TCNE_0000053401-mRNA-1"/>
    <property type="gene ID" value="TCNE_0000053401"/>
</dbReference>
<gene>
    <name evidence="3" type="ORF">TCNE_LOCUS535</name>
</gene>
<evidence type="ECO:0000313" key="5">
    <source>
        <dbReference type="WBParaSite" id="TCNE_0000053401-mRNA-1"/>
    </source>
</evidence>
<reference evidence="3 4" key="2">
    <citation type="submission" date="2018-11" db="EMBL/GenBank/DDBJ databases">
        <authorList>
            <consortium name="Pathogen Informatics"/>
        </authorList>
    </citation>
    <scope>NUCLEOTIDE SEQUENCE [LARGE SCALE GENOMIC DNA]</scope>
</reference>
<protein>
    <submittedName>
        <fullName evidence="3 5">Uncharacterized protein</fullName>
    </submittedName>
</protein>
<feature type="region of interest" description="Disordered" evidence="1">
    <location>
        <begin position="214"/>
        <end position="234"/>
    </location>
</feature>
<evidence type="ECO:0000256" key="2">
    <source>
        <dbReference type="SAM" id="SignalP"/>
    </source>
</evidence>
<evidence type="ECO:0000256" key="1">
    <source>
        <dbReference type="SAM" id="MobiDB-lite"/>
    </source>
</evidence>
<organism evidence="4 5">
    <name type="scientific">Toxocara canis</name>
    <name type="common">Canine roundworm</name>
    <dbReference type="NCBI Taxonomy" id="6265"/>
    <lineage>
        <taxon>Eukaryota</taxon>
        <taxon>Metazoa</taxon>
        <taxon>Ecdysozoa</taxon>
        <taxon>Nematoda</taxon>
        <taxon>Chromadorea</taxon>
        <taxon>Rhabditida</taxon>
        <taxon>Spirurina</taxon>
        <taxon>Ascaridomorpha</taxon>
        <taxon>Ascaridoidea</taxon>
        <taxon>Toxocaridae</taxon>
        <taxon>Toxocara</taxon>
    </lineage>
</organism>
<proteinExistence type="predicted"/>
<dbReference type="Proteomes" id="UP000050794">
    <property type="component" value="Unassembled WGS sequence"/>
</dbReference>
<sequence length="355" mass="39708">MVFSSNLALIFFITSAFCEQQNSVEEQNTTGQQPSALTKYWLPIVGDVCQLPSFVHTAGDPKRYIECVRQIDTIDDRDDIGIWVLRECPPEQIFVAVARRCMTLQTVIQRVSYCDGPDANTFLFCLQDDKQGPHFVINAIQQCGCPIDEENCACPTPGIFEKPAEPARQTPLEQQSVSQQIRQIRQASQQQAPLQQQMPSTQQVPMQQIIGGPQVIQPQMPNSPPQQPMQQPQIVQQRIVQPNVSPQFQSQQVAPQPQQLSLQPTNAQQLQSASQQPVPIQEQQQWNNVNGAPSVTITSPQVQQFQSLGGQQQQQQTIVPSIQCSCPETACICIQVQPVRHFIFPNFIKLQTISG</sequence>